<dbReference type="FunCoup" id="A0A4V2SPB0">
    <property type="interactions" value="51"/>
</dbReference>
<keyword evidence="1 6" id="KW-0813">Transport</keyword>
<keyword evidence="6 8" id="KW-1133">Transmembrane helix</keyword>
<organism evidence="10 11">
    <name type="scientific">Rhodothalassium salexigens DSM 2132</name>
    <dbReference type="NCBI Taxonomy" id="1188247"/>
    <lineage>
        <taxon>Bacteria</taxon>
        <taxon>Pseudomonadati</taxon>
        <taxon>Pseudomonadota</taxon>
        <taxon>Alphaproteobacteria</taxon>
        <taxon>Rhodothalassiales</taxon>
        <taxon>Rhodothalassiaceae</taxon>
        <taxon>Rhodothalassium</taxon>
    </lineage>
</organism>
<evidence type="ECO:0000256" key="5">
    <source>
        <dbReference type="ARBA" id="ARBA00022982"/>
    </source>
</evidence>
<evidence type="ECO:0000256" key="3">
    <source>
        <dbReference type="ARBA" id="ARBA00022630"/>
    </source>
</evidence>
<comment type="caution">
    <text evidence="10">The sequence shown here is derived from an EMBL/GenBank/DDBJ whole genome shotgun (WGS) entry which is preliminary data.</text>
</comment>
<dbReference type="GO" id="GO:0010181">
    <property type="term" value="F:FMN binding"/>
    <property type="evidence" value="ECO:0007669"/>
    <property type="project" value="InterPro"/>
</dbReference>
<keyword evidence="6 8" id="KW-0812">Transmembrane</keyword>
<dbReference type="NCBIfam" id="TIGR01947">
    <property type="entry name" value="rnfG"/>
    <property type="match status" value="1"/>
</dbReference>
<dbReference type="EC" id="7.-.-.-" evidence="6"/>
<feature type="transmembrane region" description="Helical" evidence="8">
    <location>
        <begin position="32"/>
        <end position="52"/>
    </location>
</feature>
<evidence type="ECO:0000256" key="6">
    <source>
        <dbReference type="HAMAP-Rule" id="MF_00479"/>
    </source>
</evidence>
<dbReference type="PANTHER" id="PTHR36118">
    <property type="entry name" value="ION-TRANSLOCATING OXIDOREDUCTASE COMPLEX SUBUNIT G"/>
    <property type="match status" value="1"/>
</dbReference>
<comment type="function">
    <text evidence="6">Part of a membrane-bound complex that couples electron transfer with translocation of ions across the membrane.</text>
</comment>
<protein>
    <recommendedName>
        <fullName evidence="6">Ion-translocating oxidoreductase complex subunit G</fullName>
        <ecNumber evidence="6">7.-.-.-</ecNumber>
    </recommendedName>
    <alternativeName>
        <fullName evidence="6">Rnf electron transport complex subunit G</fullName>
    </alternativeName>
</protein>
<feature type="region of interest" description="Disordered" evidence="7">
    <location>
        <begin position="1"/>
        <end position="21"/>
    </location>
</feature>
<dbReference type="HAMAP" id="MF_00479">
    <property type="entry name" value="RsxG_RnfG"/>
    <property type="match status" value="1"/>
</dbReference>
<comment type="subcellular location">
    <subcellularLocation>
        <location evidence="6">Cell inner membrane</location>
        <topology evidence="6">Single-pass membrane protein</topology>
    </subcellularLocation>
</comment>
<dbReference type="GO" id="GO:0022900">
    <property type="term" value="P:electron transport chain"/>
    <property type="evidence" value="ECO:0007669"/>
    <property type="project" value="UniProtKB-UniRule"/>
</dbReference>
<dbReference type="Proteomes" id="UP000295399">
    <property type="component" value="Unassembled WGS sequence"/>
</dbReference>
<keyword evidence="6" id="KW-0997">Cell inner membrane</keyword>
<name>A0A4V2SPB0_RHOSA</name>
<evidence type="ECO:0000313" key="10">
    <source>
        <dbReference type="EMBL" id="TCP34526.1"/>
    </source>
</evidence>
<keyword evidence="2 6" id="KW-0597">Phosphoprotein</keyword>
<gene>
    <name evidence="6" type="primary">rnfG</name>
    <name evidence="10" type="ORF">EV659_105154</name>
</gene>
<evidence type="ECO:0000256" key="7">
    <source>
        <dbReference type="SAM" id="MobiDB-lite"/>
    </source>
</evidence>
<dbReference type="Pfam" id="PF04205">
    <property type="entry name" value="FMN_bind"/>
    <property type="match status" value="1"/>
</dbReference>
<dbReference type="AlphaFoldDB" id="A0A4V2SPB0"/>
<dbReference type="GO" id="GO:0009055">
    <property type="term" value="F:electron transfer activity"/>
    <property type="evidence" value="ECO:0007669"/>
    <property type="project" value="InterPro"/>
</dbReference>
<comment type="cofactor">
    <cofactor evidence="6">
        <name>FMN</name>
        <dbReference type="ChEBI" id="CHEBI:58210"/>
    </cofactor>
</comment>
<evidence type="ECO:0000256" key="8">
    <source>
        <dbReference type="SAM" id="Phobius"/>
    </source>
</evidence>
<keyword evidence="3 6" id="KW-0285">Flavoprotein</keyword>
<dbReference type="OrthoDB" id="9784165at2"/>
<feature type="compositionally biased region" description="Pro residues" evidence="7">
    <location>
        <begin position="8"/>
        <end position="18"/>
    </location>
</feature>
<keyword evidence="6" id="KW-1278">Translocase</keyword>
<dbReference type="InterPro" id="IPR010209">
    <property type="entry name" value="Ion_transpt_RnfG/RsxG"/>
</dbReference>
<dbReference type="InterPro" id="IPR007329">
    <property type="entry name" value="FMN-bd"/>
</dbReference>
<evidence type="ECO:0000256" key="4">
    <source>
        <dbReference type="ARBA" id="ARBA00022643"/>
    </source>
</evidence>
<keyword evidence="6 8" id="KW-0472">Membrane</keyword>
<proteinExistence type="inferred from homology"/>
<reference evidence="10 11" key="1">
    <citation type="submission" date="2019-03" db="EMBL/GenBank/DDBJ databases">
        <title>Genomic Encyclopedia of Type Strains, Phase IV (KMG-IV): sequencing the most valuable type-strain genomes for metagenomic binning, comparative biology and taxonomic classification.</title>
        <authorList>
            <person name="Goeker M."/>
        </authorList>
    </citation>
    <scope>NUCLEOTIDE SEQUENCE [LARGE SCALE GENOMIC DNA]</scope>
    <source>
        <strain evidence="10 11">DSM 2132</strain>
    </source>
</reference>
<sequence>MTDEPAAPTAPPGSPGPPAKLGWAGALRRSPVWHGLLLGLFALATAAILSLSDALTRGPIARRAAEDLRASLAQVIPADRHDNDLLSHRRTLADAAEGEVPVFLARAEGRVTGVAFVLTGSGYSGAIRVLIGLAPDGTILGVRVLSHSETPGLGDKIEVAKDDWIEGFTGRSLGDPGPEGWRVRKDGGVFDQFSGATITPRAVVATVQRGLALFARHRDALLRPDPLEQAPQTRETD</sequence>
<keyword evidence="11" id="KW-1185">Reference proteome</keyword>
<dbReference type="SMART" id="SM00900">
    <property type="entry name" value="FMN_bind"/>
    <property type="match status" value="1"/>
</dbReference>
<keyword evidence="6" id="KW-1003">Cell membrane</keyword>
<evidence type="ECO:0000259" key="9">
    <source>
        <dbReference type="SMART" id="SM00900"/>
    </source>
</evidence>
<dbReference type="RefSeq" id="WP_132708452.1">
    <property type="nucleotide sequence ID" value="NZ_JACIGF010000005.1"/>
</dbReference>
<comment type="subunit">
    <text evidence="6">The complex is composed of six subunits: RnfA, RnfB, RnfC, RnfD, RnfE and RnfG.</text>
</comment>
<evidence type="ECO:0000256" key="1">
    <source>
        <dbReference type="ARBA" id="ARBA00022448"/>
    </source>
</evidence>
<dbReference type="GO" id="GO:0005886">
    <property type="term" value="C:plasma membrane"/>
    <property type="evidence" value="ECO:0007669"/>
    <property type="project" value="UniProtKB-SubCell"/>
</dbReference>
<dbReference type="EMBL" id="SLXO01000005">
    <property type="protein sequence ID" value="TCP34526.1"/>
    <property type="molecule type" value="Genomic_DNA"/>
</dbReference>
<evidence type="ECO:0000313" key="11">
    <source>
        <dbReference type="Proteomes" id="UP000295399"/>
    </source>
</evidence>
<dbReference type="NCBIfam" id="NF002519">
    <property type="entry name" value="PRK01908.1"/>
    <property type="match status" value="1"/>
</dbReference>
<dbReference type="InParanoid" id="A0A4V2SPB0"/>
<keyword evidence="4 6" id="KW-0288">FMN</keyword>
<dbReference type="PIRSF" id="PIRSF006091">
    <property type="entry name" value="E_trnsport_RnfG"/>
    <property type="match status" value="1"/>
</dbReference>
<keyword evidence="5 6" id="KW-0249">Electron transport</keyword>
<comment type="similarity">
    <text evidence="6">Belongs to the RnfG family.</text>
</comment>
<feature type="modified residue" description="FMN phosphoryl threonine" evidence="6">
    <location>
        <position position="197"/>
    </location>
</feature>
<accession>A0A4V2SPB0</accession>
<dbReference type="PANTHER" id="PTHR36118:SF1">
    <property type="entry name" value="ION-TRANSLOCATING OXIDOREDUCTASE COMPLEX SUBUNIT G"/>
    <property type="match status" value="1"/>
</dbReference>
<evidence type="ECO:0000256" key="2">
    <source>
        <dbReference type="ARBA" id="ARBA00022553"/>
    </source>
</evidence>
<feature type="domain" description="FMN-binding" evidence="9">
    <location>
        <begin position="122"/>
        <end position="214"/>
    </location>
</feature>